<evidence type="ECO:0000256" key="2">
    <source>
        <dbReference type="PROSITE-ProRule" id="PRU00335"/>
    </source>
</evidence>
<accession>A0A2T3N882</accession>
<dbReference type="PROSITE" id="PS50977">
    <property type="entry name" value="HTH_TETR_2"/>
    <property type="match status" value="1"/>
</dbReference>
<keyword evidence="1 2" id="KW-0238">DNA-binding</keyword>
<feature type="domain" description="HTH tetR-type" evidence="3">
    <location>
        <begin position="9"/>
        <end position="69"/>
    </location>
</feature>
<sequence>MSRVVKSPQERRTEFIAAANELFFSKGYANTSVNDLIQYVGVSKGAFYHHFDSKQAVLEAWSDDMLVQYRQLIGGLVDDPNLNALTKWETLLRRTNQWEVGQKEIMLGFFKIINMDENLQLKHNFMQKVSALLTGYYEVILHQGNQEKVFDAPSTTVTARLMVSVLNGFSEELTRKMLNTDKMSGLLDEVVVEVKATQLVLERMVGATPGSLPLIDDQLLQAWFTDEGE</sequence>
<dbReference type="PANTHER" id="PTHR43479">
    <property type="entry name" value="ACREF/ENVCD OPERON REPRESSOR-RELATED"/>
    <property type="match status" value="1"/>
</dbReference>
<evidence type="ECO:0000313" key="4">
    <source>
        <dbReference type="EMBL" id="PSW09408.1"/>
    </source>
</evidence>
<dbReference type="InterPro" id="IPR050624">
    <property type="entry name" value="HTH-type_Tx_Regulator"/>
</dbReference>
<organism evidence="4 5">
    <name type="scientific">Photobacterium rosenbergii</name>
    <dbReference type="NCBI Taxonomy" id="294936"/>
    <lineage>
        <taxon>Bacteria</taxon>
        <taxon>Pseudomonadati</taxon>
        <taxon>Pseudomonadota</taxon>
        <taxon>Gammaproteobacteria</taxon>
        <taxon>Vibrionales</taxon>
        <taxon>Vibrionaceae</taxon>
        <taxon>Photobacterium</taxon>
    </lineage>
</organism>
<comment type="caution">
    <text evidence="4">The sequence shown here is derived from an EMBL/GenBank/DDBJ whole genome shotgun (WGS) entry which is preliminary data.</text>
</comment>
<dbReference type="InterPro" id="IPR009057">
    <property type="entry name" value="Homeodomain-like_sf"/>
</dbReference>
<proteinExistence type="predicted"/>
<dbReference type="InterPro" id="IPR001647">
    <property type="entry name" value="HTH_TetR"/>
</dbReference>
<feature type="DNA-binding region" description="H-T-H motif" evidence="2">
    <location>
        <begin position="32"/>
        <end position="51"/>
    </location>
</feature>
<reference evidence="4 5" key="1">
    <citation type="submission" date="2018-03" db="EMBL/GenBank/DDBJ databases">
        <title>Whole genome sequencing of Histamine producing bacteria.</title>
        <authorList>
            <person name="Butler K."/>
        </authorList>
    </citation>
    <scope>NUCLEOTIDE SEQUENCE [LARGE SCALE GENOMIC DNA]</scope>
    <source>
        <strain evidence="4 5">DSM 19138</strain>
    </source>
</reference>
<dbReference type="PROSITE" id="PS01081">
    <property type="entry name" value="HTH_TETR_1"/>
    <property type="match status" value="1"/>
</dbReference>
<dbReference type="OrthoDB" id="4541465at2"/>
<name>A0A2T3N882_9GAMM</name>
<dbReference type="Gene3D" id="1.10.357.10">
    <property type="entry name" value="Tetracycline Repressor, domain 2"/>
    <property type="match status" value="1"/>
</dbReference>
<dbReference type="PRINTS" id="PR00455">
    <property type="entry name" value="HTHTETR"/>
</dbReference>
<dbReference type="EMBL" id="PYMB01000015">
    <property type="protein sequence ID" value="PSW09408.1"/>
    <property type="molecule type" value="Genomic_DNA"/>
</dbReference>
<protein>
    <recommendedName>
        <fullName evidence="3">HTH tetR-type domain-containing protein</fullName>
    </recommendedName>
</protein>
<evidence type="ECO:0000259" key="3">
    <source>
        <dbReference type="PROSITE" id="PS50977"/>
    </source>
</evidence>
<dbReference type="AlphaFoldDB" id="A0A2T3N882"/>
<dbReference type="SUPFAM" id="SSF46689">
    <property type="entry name" value="Homeodomain-like"/>
    <property type="match status" value="1"/>
</dbReference>
<dbReference type="Pfam" id="PF00440">
    <property type="entry name" value="TetR_N"/>
    <property type="match status" value="1"/>
</dbReference>
<dbReference type="GO" id="GO:0003677">
    <property type="term" value="F:DNA binding"/>
    <property type="evidence" value="ECO:0007669"/>
    <property type="project" value="UniProtKB-UniRule"/>
</dbReference>
<dbReference type="InterPro" id="IPR023772">
    <property type="entry name" value="DNA-bd_HTH_TetR-type_CS"/>
</dbReference>
<gene>
    <name evidence="4" type="ORF">C9J01_21015</name>
</gene>
<dbReference type="PANTHER" id="PTHR43479:SF11">
    <property type="entry name" value="ACREF_ENVCD OPERON REPRESSOR-RELATED"/>
    <property type="match status" value="1"/>
</dbReference>
<evidence type="ECO:0000313" key="5">
    <source>
        <dbReference type="Proteomes" id="UP000241346"/>
    </source>
</evidence>
<dbReference type="RefSeq" id="WP_107300104.1">
    <property type="nucleotide sequence ID" value="NZ_PYMB01000015.1"/>
</dbReference>
<dbReference type="Proteomes" id="UP000241346">
    <property type="component" value="Unassembled WGS sequence"/>
</dbReference>
<evidence type="ECO:0000256" key="1">
    <source>
        <dbReference type="ARBA" id="ARBA00023125"/>
    </source>
</evidence>